<evidence type="ECO:0000256" key="1">
    <source>
        <dbReference type="ARBA" id="ARBA00004651"/>
    </source>
</evidence>
<dbReference type="InterPro" id="IPR002781">
    <property type="entry name" value="TM_pro_TauE-like"/>
</dbReference>
<evidence type="ECO:0000256" key="6">
    <source>
        <dbReference type="ARBA" id="ARBA00022989"/>
    </source>
</evidence>
<proteinExistence type="inferred from homology"/>
<gene>
    <name evidence="9" type="ORF">WKV53_19500</name>
</gene>
<evidence type="ECO:0000256" key="5">
    <source>
        <dbReference type="ARBA" id="ARBA00022692"/>
    </source>
</evidence>
<dbReference type="InterPro" id="IPR052017">
    <property type="entry name" value="TSUP"/>
</dbReference>
<evidence type="ECO:0000256" key="7">
    <source>
        <dbReference type="ARBA" id="ARBA00023136"/>
    </source>
</evidence>
<keyword evidence="3" id="KW-0813">Transport</keyword>
<comment type="caution">
    <text evidence="9">The sequence shown here is derived from an EMBL/GenBank/DDBJ whole genome shotgun (WGS) entry which is preliminary data.</text>
</comment>
<keyword evidence="7 8" id="KW-0472">Membrane</keyword>
<evidence type="ECO:0000256" key="8">
    <source>
        <dbReference type="RuleBase" id="RU363041"/>
    </source>
</evidence>
<keyword evidence="10" id="KW-1185">Reference proteome</keyword>
<evidence type="ECO:0000313" key="9">
    <source>
        <dbReference type="EMBL" id="MEK7952709.1"/>
    </source>
</evidence>
<reference evidence="9 10" key="1">
    <citation type="submission" date="2024-04" db="EMBL/GenBank/DDBJ databases">
        <title>Luteolibacter sp. isolated from soil.</title>
        <authorList>
            <person name="An J."/>
        </authorList>
    </citation>
    <scope>NUCLEOTIDE SEQUENCE [LARGE SCALE GENOMIC DNA]</scope>
    <source>
        <strain evidence="9 10">Y139</strain>
    </source>
</reference>
<evidence type="ECO:0000256" key="2">
    <source>
        <dbReference type="ARBA" id="ARBA00009142"/>
    </source>
</evidence>
<keyword evidence="6 8" id="KW-1133">Transmembrane helix</keyword>
<dbReference type="RefSeq" id="WP_341406465.1">
    <property type="nucleotide sequence ID" value="NZ_JBBUKT010000008.1"/>
</dbReference>
<evidence type="ECO:0000256" key="4">
    <source>
        <dbReference type="ARBA" id="ARBA00022475"/>
    </source>
</evidence>
<organism evidence="9 10">
    <name type="scientific">Luteolibacter soli</name>
    <dbReference type="NCBI Taxonomy" id="3135280"/>
    <lineage>
        <taxon>Bacteria</taxon>
        <taxon>Pseudomonadati</taxon>
        <taxon>Verrucomicrobiota</taxon>
        <taxon>Verrucomicrobiia</taxon>
        <taxon>Verrucomicrobiales</taxon>
        <taxon>Verrucomicrobiaceae</taxon>
        <taxon>Luteolibacter</taxon>
    </lineage>
</organism>
<dbReference type="PANTHER" id="PTHR30269:SF23">
    <property type="entry name" value="MEMBRANE TRANSPORTER PROTEIN YDHB-RELATED"/>
    <property type="match status" value="1"/>
</dbReference>
<comment type="subcellular location">
    <subcellularLocation>
        <location evidence="1 8">Cell membrane</location>
        <topology evidence="1 8">Multi-pass membrane protein</topology>
    </subcellularLocation>
</comment>
<protein>
    <recommendedName>
        <fullName evidence="8">Probable membrane transporter protein</fullName>
    </recommendedName>
</protein>
<feature type="transmembrane region" description="Helical" evidence="8">
    <location>
        <begin position="177"/>
        <end position="199"/>
    </location>
</feature>
<accession>A0ABU9AY67</accession>
<sequence>MPDGPAALALAMLAAFCIGMSKAGFSGISLIAVFIMAELYGAVPSTGIMLPLLIAADLAVYPAFRKHASWKPVWKLLPATLVGLAIGIWLLKVILTQQGSDQIARRVIGGCIMGMVALQALRAWKPDFAERMANSRAFGTAAGVTGGITTMLANAAGPVIQLYLLSRRIPKMELLGIGARFFLLVNLIKVPLSGSFNLITRATLLDNLKCLPAIFVGIWVGKWLVQRVSQRIFEWMVIVFSLLVAARLLLA</sequence>
<evidence type="ECO:0000313" key="10">
    <source>
        <dbReference type="Proteomes" id="UP001371305"/>
    </source>
</evidence>
<keyword evidence="5 8" id="KW-0812">Transmembrane</keyword>
<feature type="transmembrane region" description="Helical" evidence="8">
    <location>
        <begin position="144"/>
        <end position="165"/>
    </location>
</feature>
<feature type="transmembrane region" description="Helical" evidence="8">
    <location>
        <begin position="107"/>
        <end position="124"/>
    </location>
</feature>
<feature type="transmembrane region" description="Helical" evidence="8">
    <location>
        <begin position="76"/>
        <end position="95"/>
    </location>
</feature>
<feature type="transmembrane region" description="Helical" evidence="8">
    <location>
        <begin position="232"/>
        <end position="250"/>
    </location>
</feature>
<feature type="transmembrane region" description="Helical" evidence="8">
    <location>
        <begin position="47"/>
        <end position="64"/>
    </location>
</feature>
<evidence type="ECO:0000256" key="3">
    <source>
        <dbReference type="ARBA" id="ARBA00022448"/>
    </source>
</evidence>
<keyword evidence="4 8" id="KW-1003">Cell membrane</keyword>
<comment type="similarity">
    <text evidence="2 8">Belongs to the 4-toluene sulfonate uptake permease (TSUP) (TC 2.A.102) family.</text>
</comment>
<dbReference type="Proteomes" id="UP001371305">
    <property type="component" value="Unassembled WGS sequence"/>
</dbReference>
<name>A0ABU9AY67_9BACT</name>
<dbReference type="EMBL" id="JBBUKT010000008">
    <property type="protein sequence ID" value="MEK7952709.1"/>
    <property type="molecule type" value="Genomic_DNA"/>
</dbReference>
<dbReference type="PANTHER" id="PTHR30269">
    <property type="entry name" value="TRANSMEMBRANE PROTEIN YFCA"/>
    <property type="match status" value="1"/>
</dbReference>
<dbReference type="Pfam" id="PF01925">
    <property type="entry name" value="TauE"/>
    <property type="match status" value="1"/>
</dbReference>
<feature type="transmembrane region" description="Helical" evidence="8">
    <location>
        <begin position="6"/>
        <end position="35"/>
    </location>
</feature>